<protein>
    <submittedName>
        <fullName evidence="2">Sporulation related domain-containing protein</fullName>
    </submittedName>
</protein>
<reference evidence="3" key="1">
    <citation type="submission" date="2016-11" db="EMBL/GenBank/DDBJ databases">
        <authorList>
            <person name="Varghese N."/>
            <person name="Submissions S."/>
        </authorList>
    </citation>
    <scope>NUCLEOTIDE SEQUENCE [LARGE SCALE GENOMIC DNA]</scope>
    <source>
        <strain evidence="3">DSM 16579</strain>
    </source>
</reference>
<accession>A0A1M4SV24</accession>
<dbReference type="RefSeq" id="WP_072837804.1">
    <property type="nucleotide sequence ID" value="NZ_FQVF01000002.1"/>
</dbReference>
<dbReference type="STRING" id="1122206.SAMN02745753_00130"/>
<dbReference type="Pfam" id="PF05036">
    <property type="entry name" value="SPOR"/>
    <property type="match status" value="1"/>
</dbReference>
<evidence type="ECO:0000313" key="2">
    <source>
        <dbReference type="EMBL" id="SHE36054.1"/>
    </source>
</evidence>
<proteinExistence type="predicted"/>
<dbReference type="PROSITE" id="PS51257">
    <property type="entry name" value="PROKAR_LIPOPROTEIN"/>
    <property type="match status" value="1"/>
</dbReference>
<sequence>MGMSKKLIVVMAGLSLGACSSLDDKNTFMTYGDLQDKVRTHDEQWQNVQSKLDRIDELEAEVAALKQGKALPTKSAAMSNNMAGNGMSTSATMAAVNVAPAVMQAPMDSQGNADLMTIDPEENFEMDRAAPPVVVAPVMATKQTTVTGDEYGVQVASYGNRDEAVRGWRVLQKSYPTVFNGLEPLVNQKEVNGRTMYQLKVGPFVNKTFSSDFCKMLKEKGKDCLVTQYNGEPFASN</sequence>
<dbReference type="InterPro" id="IPR036680">
    <property type="entry name" value="SPOR-like_sf"/>
</dbReference>
<dbReference type="PROSITE" id="PS51724">
    <property type="entry name" value="SPOR"/>
    <property type="match status" value="1"/>
</dbReference>
<name>A0A1M4SV24_9GAMM</name>
<dbReference type="AlphaFoldDB" id="A0A1M4SV24"/>
<dbReference type="SUPFAM" id="SSF110997">
    <property type="entry name" value="Sporulation related repeat"/>
    <property type="match status" value="1"/>
</dbReference>
<gene>
    <name evidence="2" type="ORF">SAMN02745753_00130</name>
</gene>
<dbReference type="Gene3D" id="3.30.70.1070">
    <property type="entry name" value="Sporulation related repeat"/>
    <property type="match status" value="1"/>
</dbReference>
<evidence type="ECO:0000313" key="3">
    <source>
        <dbReference type="Proteomes" id="UP000184517"/>
    </source>
</evidence>
<dbReference type="InterPro" id="IPR007730">
    <property type="entry name" value="SPOR-like_dom"/>
</dbReference>
<organism evidence="2 3">
    <name type="scientific">Marinomonas polaris DSM 16579</name>
    <dbReference type="NCBI Taxonomy" id="1122206"/>
    <lineage>
        <taxon>Bacteria</taxon>
        <taxon>Pseudomonadati</taxon>
        <taxon>Pseudomonadota</taxon>
        <taxon>Gammaproteobacteria</taxon>
        <taxon>Oceanospirillales</taxon>
        <taxon>Oceanospirillaceae</taxon>
        <taxon>Marinomonas</taxon>
    </lineage>
</organism>
<dbReference type="Proteomes" id="UP000184517">
    <property type="component" value="Unassembled WGS sequence"/>
</dbReference>
<dbReference type="EMBL" id="FQVF01000002">
    <property type="protein sequence ID" value="SHE36054.1"/>
    <property type="molecule type" value="Genomic_DNA"/>
</dbReference>
<dbReference type="GO" id="GO:0042834">
    <property type="term" value="F:peptidoglycan binding"/>
    <property type="evidence" value="ECO:0007669"/>
    <property type="project" value="InterPro"/>
</dbReference>
<dbReference type="OrthoDB" id="6385902at2"/>
<feature type="domain" description="SPOR" evidence="1">
    <location>
        <begin position="145"/>
        <end position="229"/>
    </location>
</feature>
<evidence type="ECO:0000259" key="1">
    <source>
        <dbReference type="PROSITE" id="PS51724"/>
    </source>
</evidence>
<keyword evidence="3" id="KW-1185">Reference proteome</keyword>